<keyword evidence="2" id="KW-0597">Phosphoprotein</keyword>
<dbReference type="AlphaFoldDB" id="A0A091UQ66"/>
<dbReference type="PANTHER" id="PTHR16208:SF4">
    <property type="entry name" value="SYNTABULIN"/>
    <property type="match status" value="1"/>
</dbReference>
<keyword evidence="6" id="KW-0472">Membrane</keyword>
<evidence type="ECO:0000256" key="8">
    <source>
        <dbReference type="SAM" id="MobiDB-lite"/>
    </source>
</evidence>
<evidence type="ECO:0000313" key="9">
    <source>
        <dbReference type="EMBL" id="KFQ92070.1"/>
    </source>
</evidence>
<keyword evidence="5 7" id="KW-0175">Coiled coil</keyword>
<feature type="non-terminal residue" evidence="9">
    <location>
        <position position="1"/>
    </location>
</feature>
<dbReference type="GO" id="GO:0060074">
    <property type="term" value="P:synapse maturation"/>
    <property type="evidence" value="ECO:0007669"/>
    <property type="project" value="TreeGrafter"/>
</dbReference>
<evidence type="ECO:0000256" key="7">
    <source>
        <dbReference type="SAM" id="Coils"/>
    </source>
</evidence>
<dbReference type="GO" id="GO:0016020">
    <property type="term" value="C:membrane"/>
    <property type="evidence" value="ECO:0007669"/>
    <property type="project" value="UniProtKB-SubCell"/>
</dbReference>
<comment type="subcellular location">
    <subcellularLocation>
        <location evidence="1">Membrane</location>
        <topology evidence="1">Single-pass membrane protein</topology>
    </subcellularLocation>
</comment>
<dbReference type="eggNOG" id="ENOG502QQZ1">
    <property type="taxonomic scope" value="Eukaryota"/>
</dbReference>
<evidence type="ECO:0000256" key="6">
    <source>
        <dbReference type="ARBA" id="ARBA00023136"/>
    </source>
</evidence>
<dbReference type="GO" id="GO:0005881">
    <property type="term" value="C:cytoplasmic microtubule"/>
    <property type="evidence" value="ECO:0007669"/>
    <property type="project" value="TreeGrafter"/>
</dbReference>
<evidence type="ECO:0000256" key="2">
    <source>
        <dbReference type="ARBA" id="ARBA00022553"/>
    </source>
</evidence>
<dbReference type="EMBL" id="KL409817">
    <property type="protein sequence ID" value="KFQ92070.1"/>
    <property type="molecule type" value="Genomic_DNA"/>
</dbReference>
<keyword evidence="3" id="KW-0812">Transmembrane</keyword>
<protein>
    <submittedName>
        <fullName evidence="9">Syntabulin</fullName>
    </submittedName>
</protein>
<evidence type="ECO:0000256" key="5">
    <source>
        <dbReference type="ARBA" id="ARBA00023054"/>
    </source>
</evidence>
<keyword evidence="10" id="KW-1185">Reference proteome</keyword>
<dbReference type="GO" id="GO:0019896">
    <property type="term" value="P:axonal transport of mitochondrion"/>
    <property type="evidence" value="ECO:0007669"/>
    <property type="project" value="TreeGrafter"/>
</dbReference>
<evidence type="ECO:0000256" key="1">
    <source>
        <dbReference type="ARBA" id="ARBA00004167"/>
    </source>
</evidence>
<organism evidence="9 10">
    <name type="scientific">Nipponia nippon</name>
    <name type="common">Crested ibis</name>
    <name type="synonym">Ibis nippon</name>
    <dbReference type="NCBI Taxonomy" id="128390"/>
    <lineage>
        <taxon>Eukaryota</taxon>
        <taxon>Metazoa</taxon>
        <taxon>Chordata</taxon>
        <taxon>Craniata</taxon>
        <taxon>Vertebrata</taxon>
        <taxon>Euteleostomi</taxon>
        <taxon>Archelosauria</taxon>
        <taxon>Archosauria</taxon>
        <taxon>Dinosauria</taxon>
        <taxon>Saurischia</taxon>
        <taxon>Theropoda</taxon>
        <taxon>Coelurosauria</taxon>
        <taxon>Aves</taxon>
        <taxon>Neognathae</taxon>
        <taxon>Neoaves</taxon>
        <taxon>Aequornithes</taxon>
        <taxon>Pelecaniformes</taxon>
        <taxon>Threskiornithidae</taxon>
        <taxon>Nipponia</taxon>
    </lineage>
</organism>
<evidence type="ECO:0000256" key="3">
    <source>
        <dbReference type="ARBA" id="ARBA00022692"/>
    </source>
</evidence>
<reference evidence="9 10" key="1">
    <citation type="submission" date="2014-04" db="EMBL/GenBank/DDBJ databases">
        <title>Genome evolution of avian class.</title>
        <authorList>
            <person name="Zhang G."/>
            <person name="Li C."/>
        </authorList>
    </citation>
    <scope>NUCLEOTIDE SEQUENCE [LARGE SCALE GENOMIC DNA]</scope>
    <source>
        <strain evidence="9">BGI_Y956</strain>
    </source>
</reference>
<dbReference type="Proteomes" id="UP000053283">
    <property type="component" value="Unassembled WGS sequence"/>
</dbReference>
<gene>
    <name evidence="9" type="ORF">Y956_01985</name>
</gene>
<dbReference type="InterPro" id="IPR028197">
    <property type="entry name" value="Syntaphilin/Syntabulin"/>
</dbReference>
<name>A0A091UQ66_NIPNI</name>
<feature type="compositionally biased region" description="Low complexity" evidence="8">
    <location>
        <begin position="84"/>
        <end position="104"/>
    </location>
</feature>
<dbReference type="Pfam" id="PF15290">
    <property type="entry name" value="Syntaphilin"/>
    <property type="match status" value="1"/>
</dbReference>
<sequence length="454" mass="49554">PGSKANVSSSSSTGGISAPQVHASAAGSKRSSFSHNRGPDGRNIGSFCYKSRASPPASRGKDPLSTVCKTQPSPANIRQNYKASSDSKSSSGSYRRSGRSLSCGDNLSIKPENPGQCLTPLQQKEVTVQRLKTKLKESESKRQERESEIEQLKAQLGRMQEEWLEEECNHVEMELAFLEAKREIKELQQLIESMKKSLAEKDKTIQQYYISISTENKKLESLLQRMEMARNSSERDEQCLEYTCASEEKPSELCATVPGSHITEDQAREEVADSGLLLNEEEEEKISSVMVERAVQTDVVPYSLDVEVTQTTFCAQDACPQSPPSSLNSLGEFSLGSFGDSGILVDLTPGDPSSAILLSPLESPCRKGEHGVNENRFVKELDFPEPRDAAACGYVSSFSQAGIRRRYYSSSLLRDLLAVAAPFVPTLLWAFSADRGGRDPVSSVGALLCGCGLV</sequence>
<accession>A0A091UQ66</accession>
<evidence type="ECO:0000313" key="10">
    <source>
        <dbReference type="Proteomes" id="UP000053283"/>
    </source>
</evidence>
<dbReference type="PANTHER" id="PTHR16208">
    <property type="entry name" value="MICROTUBULE-ASSOCIATED PROTEIN/SYNTAPHILIN"/>
    <property type="match status" value="1"/>
</dbReference>
<dbReference type="STRING" id="128390.A0A091UQ66"/>
<feature type="compositionally biased region" description="Polar residues" evidence="8">
    <location>
        <begin position="67"/>
        <end position="83"/>
    </location>
</feature>
<dbReference type="GO" id="GO:1904115">
    <property type="term" value="C:axon cytoplasm"/>
    <property type="evidence" value="ECO:0007669"/>
    <property type="project" value="GOC"/>
</dbReference>
<proteinExistence type="predicted"/>
<feature type="non-terminal residue" evidence="9">
    <location>
        <position position="454"/>
    </location>
</feature>
<feature type="coiled-coil region" evidence="7">
    <location>
        <begin position="121"/>
        <end position="236"/>
    </location>
</feature>
<feature type="region of interest" description="Disordered" evidence="8">
    <location>
        <begin position="1"/>
        <end position="117"/>
    </location>
</feature>
<keyword evidence="4" id="KW-1133">Transmembrane helix</keyword>
<evidence type="ECO:0000256" key="4">
    <source>
        <dbReference type="ARBA" id="ARBA00022989"/>
    </source>
</evidence>